<dbReference type="InterPro" id="IPR054102">
    <property type="entry name" value="BDI_0842-like"/>
</dbReference>
<dbReference type="AlphaFoldDB" id="A0A3E4N3E4"/>
<protein>
    <recommendedName>
        <fullName evidence="1">BDI-0842-like domain-containing protein</fullName>
    </recommendedName>
</protein>
<feature type="domain" description="BDI-0842-like" evidence="1">
    <location>
        <begin position="27"/>
        <end position="112"/>
    </location>
</feature>
<dbReference type="Proteomes" id="UP000260862">
    <property type="component" value="Unassembled WGS sequence"/>
</dbReference>
<dbReference type="Pfam" id="PF21903">
    <property type="entry name" value="BDI_0842"/>
    <property type="match status" value="1"/>
</dbReference>
<comment type="caution">
    <text evidence="2">The sequence shown here is derived from an EMBL/GenBank/DDBJ whole genome shotgun (WGS) entry which is preliminary data.</text>
</comment>
<gene>
    <name evidence="2" type="ORF">DXD04_06690</name>
</gene>
<dbReference type="PROSITE" id="PS51257">
    <property type="entry name" value="PROKAR_LIPOPROTEIN"/>
    <property type="match status" value="1"/>
</dbReference>
<organism evidence="2 3">
    <name type="scientific">Phocaeicola plebeius</name>
    <dbReference type="NCBI Taxonomy" id="310297"/>
    <lineage>
        <taxon>Bacteria</taxon>
        <taxon>Pseudomonadati</taxon>
        <taxon>Bacteroidota</taxon>
        <taxon>Bacteroidia</taxon>
        <taxon>Bacteroidales</taxon>
        <taxon>Bacteroidaceae</taxon>
        <taxon>Phocaeicola</taxon>
    </lineage>
</organism>
<sequence>MKKILLIILAISLFGCGGNKPSQEQKDKADRYVQSLVDADIGIYKGELTDANFLILAVDAYSGANFDAYARTYLEEAQGKGLEIKGVYIVDIKNCQFGDGWVSGDRIGKAFK</sequence>
<dbReference type="Gene3D" id="3.30.300.300">
    <property type="match status" value="1"/>
</dbReference>
<accession>A0A3E4N3E4</accession>
<reference evidence="2 3" key="1">
    <citation type="submission" date="2018-08" db="EMBL/GenBank/DDBJ databases">
        <title>A genome reference for cultivated species of the human gut microbiota.</title>
        <authorList>
            <person name="Zou Y."/>
            <person name="Xue W."/>
            <person name="Luo G."/>
        </authorList>
    </citation>
    <scope>NUCLEOTIDE SEQUENCE [LARGE SCALE GENOMIC DNA]</scope>
    <source>
        <strain evidence="2 3">TF10-3AC</strain>
    </source>
</reference>
<proteinExistence type="predicted"/>
<dbReference type="EMBL" id="QSQT01000010">
    <property type="protein sequence ID" value="RGK56465.1"/>
    <property type="molecule type" value="Genomic_DNA"/>
</dbReference>
<name>A0A3E4N3E4_9BACT</name>
<evidence type="ECO:0000259" key="1">
    <source>
        <dbReference type="Pfam" id="PF21903"/>
    </source>
</evidence>
<dbReference type="RefSeq" id="WP_117671971.1">
    <property type="nucleotide sequence ID" value="NZ_CABOGR010000010.1"/>
</dbReference>
<evidence type="ECO:0000313" key="2">
    <source>
        <dbReference type="EMBL" id="RGK56465.1"/>
    </source>
</evidence>
<evidence type="ECO:0000313" key="3">
    <source>
        <dbReference type="Proteomes" id="UP000260862"/>
    </source>
</evidence>
<keyword evidence="3" id="KW-1185">Reference proteome</keyword>